<feature type="region of interest" description="Disordered" evidence="1">
    <location>
        <begin position="1"/>
        <end position="21"/>
    </location>
</feature>
<proteinExistence type="predicted"/>
<gene>
    <name evidence="3" type="ORF">GWI33_013150</name>
</gene>
<accession>A0A834I9W8</accession>
<protein>
    <recommendedName>
        <fullName evidence="2">WKF domain-containing protein</fullName>
    </recommendedName>
</protein>
<dbReference type="Pfam" id="PF10180">
    <property type="entry name" value="WKF"/>
    <property type="match status" value="1"/>
</dbReference>
<evidence type="ECO:0000259" key="2">
    <source>
        <dbReference type="Pfam" id="PF10180"/>
    </source>
</evidence>
<name>A0A834I9W8_RHYFE</name>
<sequence>MAINETSKKTNKKRRNKNKVSFDEEIITKTNAEILLSEQNNSIKSAENVQVEQKVKKKKKRKISEVSSEASESVKKLKEEIPQVVSENEESQKTNEKSVSGGKKESIRSQKRKKHAKLLEEKKLKAELQYQQKALNYLSKWKHSRSEWKFEKLRQIWLQKNLLDETKIPDEFWENVVEYFSGSKGRCRQEILDEALKVVEKENPDDEDMSEEFKNQLKRARSIVQILQ</sequence>
<dbReference type="OrthoDB" id="10261563at2759"/>
<dbReference type="InterPro" id="IPR019327">
    <property type="entry name" value="WKF"/>
</dbReference>
<dbReference type="EMBL" id="JAACXV010013045">
    <property type="protein sequence ID" value="KAF7274178.1"/>
    <property type="molecule type" value="Genomic_DNA"/>
</dbReference>
<organism evidence="3 4">
    <name type="scientific">Rhynchophorus ferrugineus</name>
    <name type="common">Red palm weevil</name>
    <name type="synonym">Curculio ferrugineus</name>
    <dbReference type="NCBI Taxonomy" id="354439"/>
    <lineage>
        <taxon>Eukaryota</taxon>
        <taxon>Metazoa</taxon>
        <taxon>Ecdysozoa</taxon>
        <taxon>Arthropoda</taxon>
        <taxon>Hexapoda</taxon>
        <taxon>Insecta</taxon>
        <taxon>Pterygota</taxon>
        <taxon>Neoptera</taxon>
        <taxon>Endopterygota</taxon>
        <taxon>Coleoptera</taxon>
        <taxon>Polyphaga</taxon>
        <taxon>Cucujiformia</taxon>
        <taxon>Curculionidae</taxon>
        <taxon>Dryophthorinae</taxon>
        <taxon>Rhynchophorus</taxon>
    </lineage>
</organism>
<evidence type="ECO:0000256" key="1">
    <source>
        <dbReference type="SAM" id="MobiDB-lite"/>
    </source>
</evidence>
<feature type="compositionally biased region" description="Polar residues" evidence="1">
    <location>
        <begin position="38"/>
        <end position="50"/>
    </location>
</feature>
<feature type="domain" description="WKF" evidence="2">
    <location>
        <begin position="136"/>
        <end position="198"/>
    </location>
</feature>
<dbReference type="Proteomes" id="UP000625711">
    <property type="component" value="Unassembled WGS sequence"/>
</dbReference>
<comment type="caution">
    <text evidence="3">The sequence shown here is derived from an EMBL/GenBank/DDBJ whole genome shotgun (WGS) entry which is preliminary data.</text>
</comment>
<keyword evidence="4" id="KW-1185">Reference proteome</keyword>
<feature type="compositionally biased region" description="Basic residues" evidence="1">
    <location>
        <begin position="9"/>
        <end position="18"/>
    </location>
</feature>
<dbReference type="PANTHER" id="PTHR22306">
    <property type="entry name" value="CHROMOSOME 7 OPEN READING FRAME 50"/>
    <property type="match status" value="1"/>
</dbReference>
<feature type="compositionally biased region" description="Basic and acidic residues" evidence="1">
    <location>
        <begin position="90"/>
        <end position="108"/>
    </location>
</feature>
<evidence type="ECO:0000313" key="4">
    <source>
        <dbReference type="Proteomes" id="UP000625711"/>
    </source>
</evidence>
<feature type="compositionally biased region" description="Basic and acidic residues" evidence="1">
    <location>
        <begin position="72"/>
        <end position="81"/>
    </location>
</feature>
<feature type="region of interest" description="Disordered" evidence="1">
    <location>
        <begin position="38"/>
        <end position="115"/>
    </location>
</feature>
<evidence type="ECO:0000313" key="3">
    <source>
        <dbReference type="EMBL" id="KAF7274178.1"/>
    </source>
</evidence>
<reference evidence="3" key="1">
    <citation type="submission" date="2020-08" db="EMBL/GenBank/DDBJ databases">
        <title>Genome sequencing and assembly of the red palm weevil Rhynchophorus ferrugineus.</title>
        <authorList>
            <person name="Dias G.B."/>
            <person name="Bergman C.M."/>
            <person name="Manee M."/>
        </authorList>
    </citation>
    <scope>NUCLEOTIDE SEQUENCE</scope>
    <source>
        <strain evidence="3">AA-2017</strain>
        <tissue evidence="3">Whole larva</tissue>
    </source>
</reference>
<dbReference type="PANTHER" id="PTHR22306:SF2">
    <property type="entry name" value="CHROMOSOME 7 OPEN READING FRAME 50"/>
    <property type="match status" value="1"/>
</dbReference>
<dbReference type="AlphaFoldDB" id="A0A834I9W8"/>